<dbReference type="PANTHER" id="PTHR33504">
    <property type="entry name" value="NADH DEHYDROGENASE (UBIQUINONE) 1 BETA SUBCOMPLEX, 4"/>
    <property type="match status" value="1"/>
</dbReference>
<accession>A0A3Q1AZB0</accession>
<dbReference type="PANTHER" id="PTHR33504:SF2">
    <property type="entry name" value="PROTEIN MFI"/>
    <property type="match status" value="1"/>
</dbReference>
<dbReference type="AlphaFoldDB" id="A0A3Q1AZB0"/>
<reference evidence="1" key="3">
    <citation type="submission" date="2025-09" db="UniProtKB">
        <authorList>
            <consortium name="Ensembl"/>
        </authorList>
    </citation>
    <scope>IDENTIFICATION</scope>
</reference>
<dbReference type="Ensembl" id="ENSAOCT00000003892.2">
    <property type="protein sequence ID" value="ENSAOCP00000006835.2"/>
    <property type="gene ID" value="ENSAOCG00000010514.2"/>
</dbReference>
<keyword evidence="2" id="KW-1185">Reference proteome</keyword>
<dbReference type="CTD" id="114549460"/>
<organism evidence="1 2">
    <name type="scientific">Amphiprion ocellaris</name>
    <name type="common">Clown anemonefish</name>
    <dbReference type="NCBI Taxonomy" id="80972"/>
    <lineage>
        <taxon>Eukaryota</taxon>
        <taxon>Metazoa</taxon>
        <taxon>Chordata</taxon>
        <taxon>Craniata</taxon>
        <taxon>Vertebrata</taxon>
        <taxon>Euteleostomi</taxon>
        <taxon>Actinopterygii</taxon>
        <taxon>Neopterygii</taxon>
        <taxon>Teleostei</taxon>
        <taxon>Neoteleostei</taxon>
        <taxon>Acanthomorphata</taxon>
        <taxon>Ovalentaria</taxon>
        <taxon>Pomacentridae</taxon>
        <taxon>Amphiprion</taxon>
    </lineage>
</organism>
<evidence type="ECO:0000313" key="2">
    <source>
        <dbReference type="Proteomes" id="UP001501940"/>
    </source>
</evidence>
<name>A0A3Q1AZB0_AMPOC</name>
<proteinExistence type="predicted"/>
<dbReference type="GeneTree" id="ENSGT00510000048394"/>
<dbReference type="Proteomes" id="UP001501940">
    <property type="component" value="Chromosome 22"/>
</dbReference>
<protein>
    <submittedName>
        <fullName evidence="1">Uncharacterized protein</fullName>
    </submittedName>
</protein>
<dbReference type="RefSeq" id="XP_035798179.2">
    <property type="nucleotide sequence ID" value="XM_035942286.2"/>
</dbReference>
<dbReference type="OMA" id="KMDFHYS"/>
<dbReference type="GeneID" id="111587083"/>
<reference evidence="1 2" key="1">
    <citation type="submission" date="2022-01" db="EMBL/GenBank/DDBJ databases">
        <title>A chromosome-scale genome assembly of the false clownfish, Amphiprion ocellaris.</title>
        <authorList>
            <person name="Ryu T."/>
        </authorList>
    </citation>
    <scope>NUCLEOTIDE SEQUENCE [LARGE SCALE GENOMIC DNA]</scope>
</reference>
<evidence type="ECO:0000313" key="1">
    <source>
        <dbReference type="Ensembl" id="ENSAOCP00000006835.2"/>
    </source>
</evidence>
<reference evidence="1" key="2">
    <citation type="submission" date="2025-08" db="UniProtKB">
        <authorList>
            <consortium name="Ensembl"/>
        </authorList>
    </citation>
    <scope>IDENTIFICATION</scope>
</reference>
<sequence>MSLQQDEPLEPQQDTMQLVAARIIQRAWRTYVCRHVFTYLKGLISEYNQQDPQTVLRSVNPREAELLDAAAGVFIRFRLGGITFPPHIYYKIFTYRPITDLCASSPRDYSKLEMKKLGALQTSSSGPPTQEDRSGWYQRVENNTWRQFCSKMVCVDKNTEIGAQKKMDFHYSKLQRKKDVEKWKKRRKIEWLKKMYQQGRMEEQNSVLEVMNNIDEIDDDEILDWEVDELLAWTDTLSFDDYFEDWYQLPCSHSCELSQDVPSYPLQIDPFLLSDEKS</sequence>